<evidence type="ECO:0000313" key="6">
    <source>
        <dbReference type="EMBL" id="RDD91078.1"/>
    </source>
</evidence>
<organism evidence="6 7">
    <name type="scientific">Streptomyces parvulus</name>
    <dbReference type="NCBI Taxonomy" id="146923"/>
    <lineage>
        <taxon>Bacteria</taxon>
        <taxon>Bacillati</taxon>
        <taxon>Actinomycetota</taxon>
        <taxon>Actinomycetes</taxon>
        <taxon>Kitasatosporales</taxon>
        <taxon>Streptomycetaceae</taxon>
        <taxon>Streptomyces</taxon>
    </lineage>
</organism>
<dbReference type="Pfam" id="PF00356">
    <property type="entry name" value="LacI"/>
    <property type="match status" value="1"/>
</dbReference>
<dbReference type="InterPro" id="IPR028082">
    <property type="entry name" value="Peripla_BP_I"/>
</dbReference>
<proteinExistence type="predicted"/>
<evidence type="ECO:0000256" key="4">
    <source>
        <dbReference type="SAM" id="MobiDB-lite"/>
    </source>
</evidence>
<dbReference type="CDD" id="cd06267">
    <property type="entry name" value="PBP1_LacI_sugar_binding-like"/>
    <property type="match status" value="1"/>
</dbReference>
<dbReference type="PANTHER" id="PTHR30146">
    <property type="entry name" value="LACI-RELATED TRANSCRIPTIONAL REPRESSOR"/>
    <property type="match status" value="1"/>
</dbReference>
<accession>A0A369VGJ6</accession>
<gene>
    <name evidence="6" type="ORF">DVZ84_02355</name>
</gene>
<dbReference type="Gene3D" id="3.40.50.2300">
    <property type="match status" value="2"/>
</dbReference>
<dbReference type="SUPFAM" id="SSF53822">
    <property type="entry name" value="Periplasmic binding protein-like I"/>
    <property type="match status" value="1"/>
</dbReference>
<dbReference type="Pfam" id="PF13377">
    <property type="entry name" value="Peripla_BP_3"/>
    <property type="match status" value="1"/>
</dbReference>
<dbReference type="OrthoDB" id="3288692at2"/>
<dbReference type="GO" id="GO:0000976">
    <property type="term" value="F:transcription cis-regulatory region binding"/>
    <property type="evidence" value="ECO:0007669"/>
    <property type="project" value="TreeGrafter"/>
</dbReference>
<dbReference type="PROSITE" id="PS50932">
    <property type="entry name" value="HTH_LACI_2"/>
    <property type="match status" value="1"/>
</dbReference>
<evidence type="ECO:0000256" key="3">
    <source>
        <dbReference type="ARBA" id="ARBA00023163"/>
    </source>
</evidence>
<evidence type="ECO:0000256" key="1">
    <source>
        <dbReference type="ARBA" id="ARBA00023015"/>
    </source>
</evidence>
<dbReference type="GO" id="GO:0003700">
    <property type="term" value="F:DNA-binding transcription factor activity"/>
    <property type="evidence" value="ECO:0007669"/>
    <property type="project" value="TreeGrafter"/>
</dbReference>
<dbReference type="CDD" id="cd01392">
    <property type="entry name" value="HTH_LacI"/>
    <property type="match status" value="1"/>
</dbReference>
<dbReference type="Gene3D" id="1.10.260.40">
    <property type="entry name" value="lambda repressor-like DNA-binding domains"/>
    <property type="match status" value="1"/>
</dbReference>
<sequence length="345" mass="36333">MTGMASSSSAPRPGGTPPTSSDVARAAGVSRATVSYVLNDTEGGRVSEATRERVREAARQLGYVPHAVARALRAGRSGIVLMTAPAVTVGPLFARMFAELQQALSELGYTAVLYGPTGVRGADAGRRWAELRPDAVLSLRDDSMDADAVAVLRQAGVKVVLGFGPVPVEGAHALLTDEEQVGFRAATHLLAVGRRTLGVIVPADTSLRGFAEPRLAGVERAARAHESATVVRQELALDEEAAPRWARQCAADGVDGLFAYNDEYAALAVRALQDAGLKVPEDVAVVGADDLLIGRLLRPRLTTVRLEYMPAPDIARLLDRLIGAPGTPPETHDMLGARIVARDSA</sequence>
<comment type="caution">
    <text evidence="6">The sequence shown here is derived from an EMBL/GenBank/DDBJ whole genome shotgun (WGS) entry which is preliminary data.</text>
</comment>
<name>A0A369VGJ6_9ACTN</name>
<dbReference type="AlphaFoldDB" id="A0A369VGJ6"/>
<dbReference type="InterPro" id="IPR000843">
    <property type="entry name" value="HTH_LacI"/>
</dbReference>
<reference evidence="6 7" key="1">
    <citation type="submission" date="2018-07" db="EMBL/GenBank/DDBJ databases">
        <title>Genome guided investigation of antibiotics producing actinomycetales strain isolated from a Macau mangrove ecosystem.</title>
        <authorList>
            <person name="Hu D."/>
        </authorList>
    </citation>
    <scope>NUCLEOTIDE SEQUENCE [LARGE SCALE GENOMIC DNA]</scope>
    <source>
        <strain evidence="6 7">2297</strain>
    </source>
</reference>
<evidence type="ECO:0000259" key="5">
    <source>
        <dbReference type="PROSITE" id="PS50932"/>
    </source>
</evidence>
<dbReference type="SMART" id="SM00354">
    <property type="entry name" value="HTH_LACI"/>
    <property type="match status" value="1"/>
</dbReference>
<dbReference type="EMBL" id="QQBH01000001">
    <property type="protein sequence ID" value="RDD91078.1"/>
    <property type="molecule type" value="Genomic_DNA"/>
</dbReference>
<feature type="compositionally biased region" description="Polar residues" evidence="4">
    <location>
        <begin position="1"/>
        <end position="10"/>
    </location>
</feature>
<keyword evidence="1" id="KW-0805">Transcription regulation</keyword>
<keyword evidence="3" id="KW-0804">Transcription</keyword>
<dbReference type="InterPro" id="IPR046335">
    <property type="entry name" value="LacI/GalR-like_sensor"/>
</dbReference>
<dbReference type="SUPFAM" id="SSF47413">
    <property type="entry name" value="lambda repressor-like DNA-binding domains"/>
    <property type="match status" value="1"/>
</dbReference>
<protein>
    <submittedName>
        <fullName evidence="6">LacI family transcriptional regulator</fullName>
    </submittedName>
</protein>
<keyword evidence="2" id="KW-0238">DNA-binding</keyword>
<dbReference type="PANTHER" id="PTHR30146:SF153">
    <property type="entry name" value="LACTOSE OPERON REPRESSOR"/>
    <property type="match status" value="1"/>
</dbReference>
<evidence type="ECO:0000313" key="7">
    <source>
        <dbReference type="Proteomes" id="UP000253742"/>
    </source>
</evidence>
<feature type="region of interest" description="Disordered" evidence="4">
    <location>
        <begin position="1"/>
        <end position="25"/>
    </location>
</feature>
<dbReference type="Proteomes" id="UP000253742">
    <property type="component" value="Unassembled WGS sequence"/>
</dbReference>
<feature type="domain" description="HTH lacI-type" evidence="5">
    <location>
        <begin position="18"/>
        <end position="74"/>
    </location>
</feature>
<dbReference type="InterPro" id="IPR010982">
    <property type="entry name" value="Lambda_DNA-bd_dom_sf"/>
</dbReference>
<evidence type="ECO:0000256" key="2">
    <source>
        <dbReference type="ARBA" id="ARBA00023125"/>
    </source>
</evidence>